<dbReference type="Pfam" id="PF00171">
    <property type="entry name" value="Aldedh"/>
    <property type="match status" value="1"/>
</dbReference>
<reference evidence="10" key="1">
    <citation type="journal article" date="2015" name="MBio">
        <title>Genome-resolved metagenomic analysis reveals roles for candidate phyla and other microbial community members in biogeochemical transformations in oil reservoirs.</title>
        <authorList>
            <person name="Hu P."/>
            <person name="Tom L."/>
            <person name="Singh A."/>
            <person name="Thomas B.C."/>
            <person name="Baker B.J."/>
            <person name="Piceno Y.M."/>
            <person name="Andersen G.L."/>
            <person name="Banfield J.F."/>
        </authorList>
    </citation>
    <scope>NUCLEOTIDE SEQUENCE [LARGE SCALE GENOMIC DNA]</scope>
    <source>
        <strain evidence="9">46_47</strain>
        <strain evidence="10">46_70</strain>
    </source>
</reference>
<dbReference type="SUPFAM" id="SSF53720">
    <property type="entry name" value="ALDH-like"/>
    <property type="match status" value="1"/>
</dbReference>
<accession>A0A101I8J2</accession>
<reference evidence="11 12" key="2">
    <citation type="journal article" date="2015" name="MBio">
        <title>Genome-Resolved Metagenomic Analysis Reveals Roles for Candidate Phyla and Other Microbial Community Members in Biogeochemical Transformations in Oil Reservoirs.</title>
        <authorList>
            <person name="Hu P."/>
            <person name="Tom L."/>
            <person name="Singh A."/>
            <person name="Thomas B.C."/>
            <person name="Baker B.J."/>
            <person name="Piceno Y.M."/>
            <person name="Andersen G.L."/>
            <person name="Banfield J.F."/>
        </authorList>
    </citation>
    <scope>NUCLEOTIDE SEQUENCE [LARGE SCALE GENOMIC DNA]</scope>
</reference>
<evidence type="ECO:0000256" key="5">
    <source>
        <dbReference type="ARBA" id="ARBA00023002"/>
    </source>
</evidence>
<dbReference type="Proteomes" id="UP000055014">
    <property type="component" value="Unassembled WGS sequence"/>
</dbReference>
<dbReference type="InterPro" id="IPR012134">
    <property type="entry name" value="Glu-5-SA_DH"/>
</dbReference>
<evidence type="ECO:0000256" key="2">
    <source>
        <dbReference type="ARBA" id="ARBA00022605"/>
    </source>
</evidence>
<dbReference type="PANTHER" id="PTHR11063">
    <property type="entry name" value="GLUTAMATE SEMIALDEHYDE DEHYDROGENASE"/>
    <property type="match status" value="1"/>
</dbReference>
<dbReference type="Proteomes" id="UP000054260">
    <property type="component" value="Unassembled WGS sequence"/>
</dbReference>
<dbReference type="PROSITE" id="PS01223">
    <property type="entry name" value="PROA"/>
    <property type="match status" value="1"/>
</dbReference>
<comment type="subcellular location">
    <subcellularLocation>
        <location evidence="7">Cytoplasm</location>
    </subcellularLocation>
</comment>
<evidence type="ECO:0000313" key="9">
    <source>
        <dbReference type="EMBL" id="KUK67723.1"/>
    </source>
</evidence>
<keyword evidence="2 7" id="KW-0028">Amino-acid biosynthesis</keyword>
<dbReference type="GO" id="GO:0005737">
    <property type="term" value="C:cytoplasm"/>
    <property type="evidence" value="ECO:0007669"/>
    <property type="project" value="UniProtKB-SubCell"/>
</dbReference>
<evidence type="ECO:0000256" key="7">
    <source>
        <dbReference type="HAMAP-Rule" id="MF_00412"/>
    </source>
</evidence>
<organism evidence="10 12">
    <name type="scientific">Mesotoga infera</name>
    <dbReference type="NCBI Taxonomy" id="1236046"/>
    <lineage>
        <taxon>Bacteria</taxon>
        <taxon>Thermotogati</taxon>
        <taxon>Thermotogota</taxon>
        <taxon>Thermotogae</taxon>
        <taxon>Kosmotogales</taxon>
        <taxon>Kosmotogaceae</taxon>
        <taxon>Mesotoga</taxon>
    </lineage>
</organism>
<dbReference type="GO" id="GO:0050661">
    <property type="term" value="F:NADP binding"/>
    <property type="evidence" value="ECO:0007669"/>
    <property type="project" value="InterPro"/>
</dbReference>
<dbReference type="EMBL" id="LGGH01000075">
    <property type="protein sequence ID" value="KUK67723.1"/>
    <property type="molecule type" value="Genomic_DNA"/>
</dbReference>
<evidence type="ECO:0000256" key="3">
    <source>
        <dbReference type="ARBA" id="ARBA00022650"/>
    </source>
</evidence>
<keyword evidence="5 7" id="KW-0560">Oxidoreductase</keyword>
<protein>
    <recommendedName>
        <fullName evidence="7">Gamma-glutamyl phosphate reductase</fullName>
        <shortName evidence="7">GPR</shortName>
        <ecNumber evidence="7">1.2.1.41</ecNumber>
    </recommendedName>
    <alternativeName>
        <fullName evidence="7">Glutamate-5-semialdehyde dehydrogenase</fullName>
    </alternativeName>
    <alternativeName>
        <fullName evidence="7">Glutamyl-gamma-semialdehyde dehydrogenase</fullName>
        <shortName evidence="7">GSA dehydrogenase</shortName>
    </alternativeName>
</protein>
<evidence type="ECO:0000313" key="11">
    <source>
        <dbReference type="Proteomes" id="UP000054260"/>
    </source>
</evidence>
<dbReference type="AlphaFoldDB" id="A0A101I8J2"/>
<dbReference type="InterPro" id="IPR020593">
    <property type="entry name" value="G-glutamylP_reductase_CS"/>
</dbReference>
<dbReference type="HAMAP" id="MF_00412">
    <property type="entry name" value="ProA"/>
    <property type="match status" value="1"/>
</dbReference>
<dbReference type="EC" id="1.2.1.41" evidence="7"/>
<name>A0A101I8J2_9BACT</name>
<dbReference type="NCBIfam" id="TIGR00407">
    <property type="entry name" value="proA"/>
    <property type="match status" value="1"/>
</dbReference>
<keyword evidence="3 7" id="KW-0641">Proline biosynthesis</keyword>
<comment type="function">
    <text evidence="7">Catalyzes the NADPH-dependent reduction of L-glutamate 5-phosphate into L-glutamate 5-semialdehyde and phosphate. The product spontaneously undergoes cyclization to form 1-pyrroline-5-carboxylate.</text>
</comment>
<dbReference type="PANTHER" id="PTHR11063:SF8">
    <property type="entry name" value="DELTA-1-PYRROLINE-5-CARBOXYLATE SYNTHASE"/>
    <property type="match status" value="1"/>
</dbReference>
<comment type="similarity">
    <text evidence="7">Belongs to the gamma-glutamyl phosphate reductase family.</text>
</comment>
<dbReference type="InterPro" id="IPR016162">
    <property type="entry name" value="Ald_DH_N"/>
</dbReference>
<dbReference type="Gene3D" id="3.40.605.10">
    <property type="entry name" value="Aldehyde Dehydrogenase, Chain A, domain 1"/>
    <property type="match status" value="1"/>
</dbReference>
<feature type="domain" description="Aldehyde dehydrogenase" evidence="8">
    <location>
        <begin position="12"/>
        <end position="278"/>
    </location>
</feature>
<comment type="pathway">
    <text evidence="1 7">Amino-acid biosynthesis; L-proline biosynthesis; L-glutamate 5-semialdehyde from L-glutamate: step 2/2.</text>
</comment>
<keyword evidence="7" id="KW-0963">Cytoplasm</keyword>
<dbReference type="UniPathway" id="UPA00098">
    <property type="reaction ID" value="UER00360"/>
</dbReference>
<evidence type="ECO:0000313" key="10">
    <source>
        <dbReference type="EMBL" id="KUK90721.1"/>
    </source>
</evidence>
<sequence length="414" mass="45187">MIELLDKGEKVKAASRKLRLLSTDEKNDAILSISRELEAQKEGILLANSIDVENSKKKGMKESLVDRLALSEDRIAGMIESCKNVVSLSDPVGEIENTWVQKEGLQISRVRVPIGAIGMIYESRPNVTVDASILSLKSGNSVLLKGGSDAINSNKAIVSIIKKALTSAGLPEGSVELVEDTSHQAVEEMLKMNQYLSLIIPRGGAGLIKFVVNNSRIPVIETGTGNCHIFIDYNADVDKAVMIVDNAKTQRPGTCNAVETLLVHRAIAAEFIPRAAQILTEKGVELRGCTESIRYWKMLPATEEDYATEFLDLVLAVKIVEDVDEAISHIEKYSTGHSEAILTNDYANSRRFLKAVDSAAVYVNASTRFTDGGEFGFGSEIGISTQKLHARGPFGLKELTSYKYTILGDNQVRK</sequence>
<dbReference type="PIRSF" id="PIRSF000151">
    <property type="entry name" value="GPR"/>
    <property type="match status" value="1"/>
</dbReference>
<evidence type="ECO:0000256" key="4">
    <source>
        <dbReference type="ARBA" id="ARBA00022857"/>
    </source>
</evidence>
<dbReference type="GO" id="GO:0055129">
    <property type="term" value="P:L-proline biosynthetic process"/>
    <property type="evidence" value="ECO:0007669"/>
    <property type="project" value="UniProtKB-UniRule"/>
</dbReference>
<dbReference type="InterPro" id="IPR015590">
    <property type="entry name" value="Aldehyde_DH_dom"/>
</dbReference>
<dbReference type="CDD" id="cd07079">
    <property type="entry name" value="ALDH_F18-19_ProA-GPR"/>
    <property type="match status" value="1"/>
</dbReference>
<dbReference type="NCBIfam" id="NF001221">
    <property type="entry name" value="PRK00197.1"/>
    <property type="match status" value="1"/>
</dbReference>
<dbReference type="InterPro" id="IPR000965">
    <property type="entry name" value="GPR_dom"/>
</dbReference>
<dbReference type="PATRIC" id="fig|1236046.5.peg.1547"/>
<dbReference type="GO" id="GO:0004350">
    <property type="term" value="F:glutamate-5-semialdehyde dehydrogenase activity"/>
    <property type="evidence" value="ECO:0007669"/>
    <property type="project" value="UniProtKB-UniRule"/>
</dbReference>
<dbReference type="EMBL" id="LGGW01000022">
    <property type="protein sequence ID" value="KUK90721.1"/>
    <property type="molecule type" value="Genomic_DNA"/>
</dbReference>
<proteinExistence type="inferred from homology"/>
<dbReference type="InterPro" id="IPR016163">
    <property type="entry name" value="Ald_DH_C"/>
</dbReference>
<evidence type="ECO:0000313" key="12">
    <source>
        <dbReference type="Proteomes" id="UP000055014"/>
    </source>
</evidence>
<dbReference type="FunFam" id="3.40.309.10:FF:000006">
    <property type="entry name" value="Gamma-glutamyl phosphate reductase"/>
    <property type="match status" value="1"/>
</dbReference>
<keyword evidence="4 7" id="KW-0521">NADP</keyword>
<dbReference type="InterPro" id="IPR016161">
    <property type="entry name" value="Ald_DH/histidinol_DH"/>
</dbReference>
<comment type="caution">
    <text evidence="10">The sequence shown here is derived from an EMBL/GenBank/DDBJ whole genome shotgun (WGS) entry which is preliminary data.</text>
</comment>
<evidence type="ECO:0000259" key="8">
    <source>
        <dbReference type="Pfam" id="PF00171"/>
    </source>
</evidence>
<evidence type="ECO:0000256" key="6">
    <source>
        <dbReference type="ARBA" id="ARBA00049024"/>
    </source>
</evidence>
<comment type="catalytic activity">
    <reaction evidence="6 7">
        <text>L-glutamate 5-semialdehyde + phosphate + NADP(+) = L-glutamyl 5-phosphate + NADPH + H(+)</text>
        <dbReference type="Rhea" id="RHEA:19541"/>
        <dbReference type="ChEBI" id="CHEBI:15378"/>
        <dbReference type="ChEBI" id="CHEBI:43474"/>
        <dbReference type="ChEBI" id="CHEBI:57783"/>
        <dbReference type="ChEBI" id="CHEBI:58066"/>
        <dbReference type="ChEBI" id="CHEBI:58274"/>
        <dbReference type="ChEBI" id="CHEBI:58349"/>
        <dbReference type="EC" id="1.2.1.41"/>
    </reaction>
</comment>
<gene>
    <name evidence="7" type="primary">proA</name>
    <name evidence="9" type="ORF">XD86_0637</name>
    <name evidence="10" type="ORF">XE02_0400</name>
</gene>
<dbReference type="Gene3D" id="3.40.309.10">
    <property type="entry name" value="Aldehyde Dehydrogenase, Chain A, domain 2"/>
    <property type="match status" value="1"/>
</dbReference>
<evidence type="ECO:0000256" key="1">
    <source>
        <dbReference type="ARBA" id="ARBA00004985"/>
    </source>
</evidence>